<keyword evidence="2" id="KW-1133">Transmembrane helix</keyword>
<keyword evidence="2" id="KW-0812">Transmembrane</keyword>
<evidence type="ECO:0000313" key="4">
    <source>
        <dbReference type="EMBL" id="CRL32279.1"/>
    </source>
</evidence>
<protein>
    <recommendedName>
        <fullName evidence="6">Methyl-accepting chemotaxis protein</fullName>
    </recommendedName>
</protein>
<dbReference type="AlphaFoldDB" id="A0A0M6WB20"/>
<accession>A0A0M6WB20</accession>
<dbReference type="EMBL" id="CVRS01000014">
    <property type="protein sequence ID" value="CRL32279.1"/>
    <property type="molecule type" value="Genomic_DNA"/>
</dbReference>
<dbReference type="OrthoDB" id="2067910at2"/>
<keyword evidence="2" id="KW-0472">Membrane</keyword>
<evidence type="ECO:0000256" key="2">
    <source>
        <dbReference type="SAM" id="Phobius"/>
    </source>
</evidence>
<dbReference type="Proteomes" id="UP000049828">
    <property type="component" value="Unassembled WGS sequence"/>
</dbReference>
<proteinExistence type="predicted"/>
<keyword evidence="3" id="KW-0732">Signal</keyword>
<keyword evidence="5" id="KW-1185">Reference proteome</keyword>
<organism evidence="4 5">
    <name type="scientific">Roseburia inulinivorans</name>
    <dbReference type="NCBI Taxonomy" id="360807"/>
    <lineage>
        <taxon>Bacteria</taxon>
        <taxon>Bacillati</taxon>
        <taxon>Bacillota</taxon>
        <taxon>Clostridia</taxon>
        <taxon>Lachnospirales</taxon>
        <taxon>Lachnospiraceae</taxon>
        <taxon>Roseburia</taxon>
    </lineage>
</organism>
<feature type="transmembrane region" description="Helical" evidence="2">
    <location>
        <begin position="946"/>
        <end position="964"/>
    </location>
</feature>
<evidence type="ECO:0000256" key="3">
    <source>
        <dbReference type="SAM" id="SignalP"/>
    </source>
</evidence>
<reference evidence="5" key="1">
    <citation type="submission" date="2015-05" db="EMBL/GenBank/DDBJ databases">
        <authorList>
            <consortium name="Pathogen Informatics"/>
        </authorList>
    </citation>
    <scope>NUCLEOTIDE SEQUENCE [LARGE SCALE GENOMIC DNA]</scope>
    <source>
        <strain evidence="5">L1-83</strain>
    </source>
</reference>
<feature type="signal peptide" evidence="3">
    <location>
        <begin position="1"/>
        <end position="23"/>
    </location>
</feature>
<dbReference type="STRING" id="360807.ERS852392_01306"/>
<feature type="region of interest" description="Disordered" evidence="1">
    <location>
        <begin position="33"/>
        <end position="58"/>
    </location>
</feature>
<evidence type="ECO:0008006" key="6">
    <source>
        <dbReference type="Google" id="ProtNLM"/>
    </source>
</evidence>
<gene>
    <name evidence="4" type="ORF">RIL183_12611</name>
</gene>
<feature type="chain" id="PRO_5038653615" description="Methyl-accepting chemotaxis protein" evidence="3">
    <location>
        <begin position="24"/>
        <end position="974"/>
    </location>
</feature>
<evidence type="ECO:0000313" key="5">
    <source>
        <dbReference type="Proteomes" id="UP000049828"/>
    </source>
</evidence>
<dbReference type="RefSeq" id="WP_021923634.1">
    <property type="nucleotide sequence ID" value="NZ_CVRS01000014.1"/>
</dbReference>
<evidence type="ECO:0000256" key="1">
    <source>
        <dbReference type="SAM" id="MobiDB-lite"/>
    </source>
</evidence>
<sequence length="974" mass="104318">MKKMRMKVLALCFSMTLTVSALAGNGRLTIQAATSQESSGTKETTEKDSTTSADTAENKNQIIEIADEKAFEEFLQNCQYDSWSVGKTVKLTHNIDLSKVDFNGVAYFSGDFEGGGHTISNVKLQVKGSDHGFFRYLGKSAVVNDLKISGKITSEGSCKNIGGIAGVNYGTIGNCSFEGTVNGKTAVGAIAGINKPTGKIVNCRSNATVTATNQTGGIVGNNEGLVSECTSECSINTDELKTTMDIGGVDIGTLNLTGRVIDRNDMGGIVGVSTGIVSECINQGKIGFAHTGYNVGGIAGRQSGKVIDCHNEGEIYGRKDVGGIVGQAEPYIESEYLDDKVNQVQDSVSSINTTLSNIASTMSDTSTAAKTYVDNLSEQYDNSSKTLSESLGSLSDSIGESNPEAQQYMNNIHNSLDKIDSIQGNNHILNKEQAEAVTKEWQNINSNLSNIRGTISDSNKTAEDFVDDISNQIKEKDTDGDIDKLTNTVDDGIQSVTNDVQKISKQIKSIQNTVGDTLSVVTGDEEYMEDISSAASAKDTDGVVSGSVNRGMVNGDLNVGGIVGTMNIEYDLDPEFDPDLTDSTDITLRSTVNNVVIRCSNYGEVTSKKNSVGGITGLEELGLVYGSESYGSVKSDTGDYAGGIAGNSVSAIANSYSLCNINAKDYVGGIVGSGYTVKNCVSASTITSDGEGLGSIAGTVSEEGEVKGNIFVGDDLDGIDNINYAGIADEKSYEEVMKLENIPEGFHKVKITFRAEDNVDIVKTIVYNGSFSESDLPQIPEKDGYYAVWPEDLVGKPMTENKTVEAEYSRWTESIVGTEVINDAKTEDTASESSDTENEKAVFLLEGKFYDDTSIQMAECDTDLPDGDVVYAYNWSLEHLHDKIYDAVKAHFYVPDTSGKNEIWYRETGSDAWTLAKTTEDGSYLVADIPYEAAFALVYTAADHTLYYAGGGAAVVLLLIVLIIRKRRKRAQKK</sequence>
<name>A0A0M6WB20_9FIRM</name>
<dbReference type="Gene3D" id="2.160.20.110">
    <property type="match status" value="2"/>
</dbReference>